<gene>
    <name evidence="1" type="ORF">CRHIZ90672A_00013539</name>
</gene>
<dbReference type="Proteomes" id="UP000696573">
    <property type="component" value="Unassembled WGS sequence"/>
</dbReference>
<protein>
    <submittedName>
        <fullName evidence="1">Uncharacterized protein</fullName>
    </submittedName>
</protein>
<dbReference type="OrthoDB" id="10300752at2759"/>
<reference evidence="1" key="1">
    <citation type="submission" date="2021-10" db="EMBL/GenBank/DDBJ databases">
        <authorList>
            <person name="Piombo E."/>
        </authorList>
    </citation>
    <scope>NUCLEOTIDE SEQUENCE</scope>
</reference>
<evidence type="ECO:0000313" key="1">
    <source>
        <dbReference type="EMBL" id="CAH0019792.1"/>
    </source>
</evidence>
<evidence type="ECO:0000313" key="2">
    <source>
        <dbReference type="Proteomes" id="UP000696573"/>
    </source>
</evidence>
<name>A0A9N9YJR0_9HYPO</name>
<accession>A0A9N9YJR0</accession>
<dbReference type="EMBL" id="CABFNQ020000593">
    <property type="protein sequence ID" value="CAH0019792.1"/>
    <property type="molecule type" value="Genomic_DNA"/>
</dbReference>
<proteinExistence type="predicted"/>
<keyword evidence="2" id="KW-1185">Reference proteome</keyword>
<organism evidence="1 2">
    <name type="scientific">Clonostachys rhizophaga</name>
    <dbReference type="NCBI Taxonomy" id="160324"/>
    <lineage>
        <taxon>Eukaryota</taxon>
        <taxon>Fungi</taxon>
        <taxon>Dikarya</taxon>
        <taxon>Ascomycota</taxon>
        <taxon>Pezizomycotina</taxon>
        <taxon>Sordariomycetes</taxon>
        <taxon>Hypocreomycetidae</taxon>
        <taxon>Hypocreales</taxon>
        <taxon>Bionectriaceae</taxon>
        <taxon>Clonostachys</taxon>
    </lineage>
</organism>
<sequence>MTTGLESLPAEILVEIAEMCTWDLDPPLSYYANPSNYLRSHSRLARTSHRLFDALNAQLYQQNLTGDPPTYSCVLWAVNQGRLGTLIRAVGYGAALDTTIEVDEFAE</sequence>
<dbReference type="AlphaFoldDB" id="A0A9N9YJR0"/>
<comment type="caution">
    <text evidence="1">The sequence shown here is derived from an EMBL/GenBank/DDBJ whole genome shotgun (WGS) entry which is preliminary data.</text>
</comment>